<evidence type="ECO:0000256" key="5">
    <source>
        <dbReference type="ARBA" id="ARBA00023163"/>
    </source>
</evidence>
<dbReference type="SUPFAM" id="SSF52540">
    <property type="entry name" value="P-loop containing nucleoside triphosphate hydrolases"/>
    <property type="match status" value="1"/>
</dbReference>
<dbReference type="RefSeq" id="WP_075061765.1">
    <property type="nucleotide sequence ID" value="NZ_LGCL01000015.1"/>
</dbReference>
<organism evidence="8 9">
    <name type="scientific">Ornatilinea apprima</name>
    <dbReference type="NCBI Taxonomy" id="1134406"/>
    <lineage>
        <taxon>Bacteria</taxon>
        <taxon>Bacillati</taxon>
        <taxon>Chloroflexota</taxon>
        <taxon>Anaerolineae</taxon>
        <taxon>Anaerolineales</taxon>
        <taxon>Anaerolineaceae</taxon>
        <taxon>Ornatilinea</taxon>
    </lineage>
</organism>
<keyword evidence="5" id="KW-0804">Transcription</keyword>
<gene>
    <name evidence="8" type="ORF">ADN00_04520</name>
</gene>
<keyword evidence="9" id="KW-1185">Reference proteome</keyword>
<dbReference type="STRING" id="1134406.ADN00_04520"/>
<dbReference type="InterPro" id="IPR029016">
    <property type="entry name" value="GAF-like_dom_sf"/>
</dbReference>
<dbReference type="Gene3D" id="3.40.50.300">
    <property type="entry name" value="P-loop containing nucleotide triphosphate hydrolases"/>
    <property type="match status" value="1"/>
</dbReference>
<dbReference type="Gene3D" id="1.10.8.60">
    <property type="match status" value="1"/>
</dbReference>
<dbReference type="SUPFAM" id="SSF46689">
    <property type="entry name" value="Homeodomain-like"/>
    <property type="match status" value="1"/>
</dbReference>
<dbReference type="Gene3D" id="3.30.450.20">
    <property type="entry name" value="PAS domain"/>
    <property type="match status" value="1"/>
</dbReference>
<comment type="caution">
    <text evidence="8">The sequence shown here is derived from an EMBL/GenBank/DDBJ whole genome shotgun (WGS) entry which is preliminary data.</text>
</comment>
<sequence>MSPVDQRAAWEAFVHSQRVLDGVPRNIATSWQRSRLRLEPFQHVRLQQLSAYHLLSTQLANFNLISLARPVMEEIFQFLEHTQSAIFLTNNAGYVLEVVGHSDVIRELAALGMTPGGQFSEETIGTNSVSMAILERFPSAVRGYEHFLKQFHTLDEYAAPIFDLGGMPLGTICLIHYHHIPNLNGLALVNMGAKVIESQRQSDLLLAEQKGQLAQLNKILSAISESILVWNDEGILIHINDSAQELIHISAQHALGRSYTEFIKFPSFIQEAIAQRQPVTDVEAAFAVENQQIDSILSLRFIVHNDQVQFVILILRAEKAVRKLVISQYGAYSSATLDSFIGESPRMQEIRRQVRICADADGAVLIRGEGGTGKTILAGAIHNEGRRKENPFVTFPCSAYSNEMLAVELFGYEEEGERTIHRAGQPSKFELARGGSLFIQDLDLLPLEAQAALLNVLELNIVQRLGGSRPFPVDTRIIASTSANMEKLVARGIFRSDLYYRISVFEIKLPPLREQPEDIPLLVERILTRLEKQLNHSLELAPGMMDVLQRYNWPGNIQELEIVLERAAAFAGEGGYIGPMHLPEFMFYPSEELVGAPMSESQVQPLEEMELELILRTARMCKGNQSQMAQILGISRTTLWRKLKVFRLSPRDLRRA</sequence>
<dbReference type="Pfam" id="PF00158">
    <property type="entry name" value="Sigma54_activat"/>
    <property type="match status" value="1"/>
</dbReference>
<dbReference type="Pfam" id="PF00989">
    <property type="entry name" value="PAS"/>
    <property type="match status" value="1"/>
</dbReference>
<keyword evidence="2" id="KW-0067">ATP-binding</keyword>
<dbReference type="EMBL" id="LGCL01000015">
    <property type="protein sequence ID" value="KPL79129.1"/>
    <property type="molecule type" value="Genomic_DNA"/>
</dbReference>
<keyword evidence="3" id="KW-0805">Transcription regulation</keyword>
<dbReference type="InterPro" id="IPR058031">
    <property type="entry name" value="AAA_lid_NorR"/>
</dbReference>
<evidence type="ECO:0000256" key="3">
    <source>
        <dbReference type="ARBA" id="ARBA00023015"/>
    </source>
</evidence>
<dbReference type="CDD" id="cd00009">
    <property type="entry name" value="AAA"/>
    <property type="match status" value="1"/>
</dbReference>
<proteinExistence type="predicted"/>
<dbReference type="PANTHER" id="PTHR32071:SF57">
    <property type="entry name" value="C4-DICARBOXYLATE TRANSPORT TRANSCRIPTIONAL REGULATORY PROTEIN DCTD"/>
    <property type="match status" value="1"/>
</dbReference>
<dbReference type="InterPro" id="IPR003018">
    <property type="entry name" value="GAF"/>
</dbReference>
<dbReference type="PANTHER" id="PTHR32071">
    <property type="entry name" value="TRANSCRIPTIONAL REGULATORY PROTEIN"/>
    <property type="match status" value="1"/>
</dbReference>
<dbReference type="InterPro" id="IPR000014">
    <property type="entry name" value="PAS"/>
</dbReference>
<dbReference type="PROSITE" id="PS50045">
    <property type="entry name" value="SIGMA54_INTERACT_4"/>
    <property type="match status" value="1"/>
</dbReference>
<evidence type="ECO:0000256" key="2">
    <source>
        <dbReference type="ARBA" id="ARBA00022840"/>
    </source>
</evidence>
<dbReference type="InterPro" id="IPR013767">
    <property type="entry name" value="PAS_fold"/>
</dbReference>
<evidence type="ECO:0008006" key="10">
    <source>
        <dbReference type="Google" id="ProtNLM"/>
    </source>
</evidence>
<evidence type="ECO:0000256" key="1">
    <source>
        <dbReference type="ARBA" id="ARBA00022741"/>
    </source>
</evidence>
<dbReference type="AlphaFoldDB" id="A0A0P6XH58"/>
<feature type="domain" description="PAS" evidence="7">
    <location>
        <begin position="212"/>
        <end position="263"/>
    </location>
</feature>
<dbReference type="SUPFAM" id="SSF55785">
    <property type="entry name" value="PYP-like sensor domain (PAS domain)"/>
    <property type="match status" value="1"/>
</dbReference>
<dbReference type="InterPro" id="IPR027417">
    <property type="entry name" value="P-loop_NTPase"/>
</dbReference>
<evidence type="ECO:0000313" key="8">
    <source>
        <dbReference type="EMBL" id="KPL79129.1"/>
    </source>
</evidence>
<feature type="domain" description="Sigma-54 factor interaction" evidence="6">
    <location>
        <begin position="340"/>
        <end position="569"/>
    </location>
</feature>
<reference evidence="8 9" key="1">
    <citation type="submission" date="2015-07" db="EMBL/GenBank/DDBJ databases">
        <title>Genome sequence of Ornatilinea apprima DSM 23815.</title>
        <authorList>
            <person name="Hemp J."/>
            <person name="Ward L.M."/>
            <person name="Pace L.A."/>
            <person name="Fischer W.W."/>
        </authorList>
    </citation>
    <scope>NUCLEOTIDE SEQUENCE [LARGE SCALE GENOMIC DNA]</scope>
    <source>
        <strain evidence="8 9">P3M-1</strain>
    </source>
</reference>
<dbReference type="SMART" id="SM00091">
    <property type="entry name" value="PAS"/>
    <property type="match status" value="1"/>
</dbReference>
<dbReference type="InterPro" id="IPR002197">
    <property type="entry name" value="HTH_Fis"/>
</dbReference>
<dbReference type="InterPro" id="IPR009057">
    <property type="entry name" value="Homeodomain-like_sf"/>
</dbReference>
<keyword evidence="4" id="KW-0238">DNA-binding</keyword>
<dbReference type="Proteomes" id="UP000050417">
    <property type="component" value="Unassembled WGS sequence"/>
</dbReference>
<protein>
    <recommendedName>
        <fullName evidence="10">Sigma-54 factor interaction domain-containing protein</fullName>
    </recommendedName>
</protein>
<dbReference type="CDD" id="cd00130">
    <property type="entry name" value="PAS"/>
    <property type="match status" value="1"/>
</dbReference>
<dbReference type="Gene3D" id="1.10.10.60">
    <property type="entry name" value="Homeodomain-like"/>
    <property type="match status" value="1"/>
</dbReference>
<evidence type="ECO:0000259" key="6">
    <source>
        <dbReference type="PROSITE" id="PS50045"/>
    </source>
</evidence>
<dbReference type="Pfam" id="PF02954">
    <property type="entry name" value="HTH_8"/>
    <property type="match status" value="1"/>
</dbReference>
<evidence type="ECO:0000313" key="9">
    <source>
        <dbReference type="Proteomes" id="UP000050417"/>
    </source>
</evidence>
<dbReference type="GO" id="GO:0005524">
    <property type="term" value="F:ATP binding"/>
    <property type="evidence" value="ECO:0007669"/>
    <property type="project" value="UniProtKB-KW"/>
</dbReference>
<dbReference type="Gene3D" id="3.30.450.40">
    <property type="match status" value="1"/>
</dbReference>
<dbReference type="PROSITE" id="PS50112">
    <property type="entry name" value="PAS"/>
    <property type="match status" value="1"/>
</dbReference>
<dbReference type="OrthoDB" id="9803970at2"/>
<name>A0A0P6XH58_9CHLR</name>
<evidence type="ECO:0000259" key="7">
    <source>
        <dbReference type="PROSITE" id="PS50112"/>
    </source>
</evidence>
<dbReference type="Pfam" id="PF25601">
    <property type="entry name" value="AAA_lid_14"/>
    <property type="match status" value="1"/>
</dbReference>
<dbReference type="GO" id="GO:0043565">
    <property type="term" value="F:sequence-specific DNA binding"/>
    <property type="evidence" value="ECO:0007669"/>
    <property type="project" value="InterPro"/>
</dbReference>
<accession>A0A0P6XH58</accession>
<keyword evidence="1" id="KW-0547">Nucleotide-binding</keyword>
<dbReference type="PRINTS" id="PR01590">
    <property type="entry name" value="HTHFIS"/>
</dbReference>
<dbReference type="GO" id="GO:0006355">
    <property type="term" value="P:regulation of DNA-templated transcription"/>
    <property type="evidence" value="ECO:0007669"/>
    <property type="project" value="InterPro"/>
</dbReference>
<dbReference type="InterPro" id="IPR002078">
    <property type="entry name" value="Sigma_54_int"/>
</dbReference>
<dbReference type="InterPro" id="IPR035965">
    <property type="entry name" value="PAS-like_dom_sf"/>
</dbReference>
<evidence type="ECO:0000256" key="4">
    <source>
        <dbReference type="ARBA" id="ARBA00023125"/>
    </source>
</evidence>
<dbReference type="Pfam" id="PF01590">
    <property type="entry name" value="GAF"/>
    <property type="match status" value="1"/>
</dbReference>